<dbReference type="Pfam" id="PF01922">
    <property type="entry name" value="SRP19"/>
    <property type="match status" value="1"/>
</dbReference>
<keyword evidence="2" id="KW-0963">Cytoplasm</keyword>
<dbReference type="AlphaFoldDB" id="A0A4Z1P1N5"/>
<dbReference type="Proteomes" id="UP000298493">
    <property type="component" value="Unassembled WGS sequence"/>
</dbReference>
<dbReference type="PANTHER" id="PTHR17453:SF0">
    <property type="entry name" value="SIGNAL RECOGNITION PARTICLE 19 KDA PROTEIN"/>
    <property type="match status" value="1"/>
</dbReference>
<dbReference type="GO" id="GO:0005786">
    <property type="term" value="C:signal recognition particle, endoplasmic reticulum targeting"/>
    <property type="evidence" value="ECO:0007669"/>
    <property type="project" value="UniProtKB-KW"/>
</dbReference>
<dbReference type="EMBL" id="SNSC02000015">
    <property type="protein sequence ID" value="TID17744.1"/>
    <property type="molecule type" value="Genomic_DNA"/>
</dbReference>
<dbReference type="Gene3D" id="3.30.56.30">
    <property type="entry name" value="Signal recognition particle, SRP19-like subunit"/>
    <property type="match status" value="1"/>
</dbReference>
<feature type="region of interest" description="Disordered" evidence="5">
    <location>
        <begin position="1"/>
        <end position="72"/>
    </location>
</feature>
<dbReference type="GO" id="GO:0006617">
    <property type="term" value="P:SRP-dependent cotranslational protein targeting to membrane, signal sequence recognition"/>
    <property type="evidence" value="ECO:0007669"/>
    <property type="project" value="TreeGrafter"/>
</dbReference>
<keyword evidence="3" id="KW-0733">Signal recognition particle</keyword>
<keyword evidence="7" id="KW-1185">Reference proteome</keyword>
<dbReference type="GO" id="GO:0008312">
    <property type="term" value="F:7S RNA binding"/>
    <property type="evidence" value="ECO:0007669"/>
    <property type="project" value="InterPro"/>
</dbReference>
<dbReference type="STRING" id="86259.A0A4Z1P1N5"/>
<proteinExistence type="predicted"/>
<feature type="compositionally biased region" description="Acidic residues" evidence="5">
    <location>
        <begin position="10"/>
        <end position="25"/>
    </location>
</feature>
<comment type="subcellular location">
    <subcellularLocation>
        <location evidence="1">Cytoplasm</location>
    </subcellularLocation>
</comment>
<evidence type="ECO:0000256" key="5">
    <source>
        <dbReference type="SAM" id="MobiDB-lite"/>
    </source>
</evidence>
<sequence>MSNHARIEEVSDSDEDVQDPDEGDIMDLATFTSSNTFKGPRVTPPNQNQTLMNPSNIPSTIHRQASPQPQYDSAKSKHWHCIYPIYFDASKTRDEGRRVGKEGAVKNPLARTIVDAVARLGLNVVFEPQKIHPKDWSNPGRVRVELKEENGRIKRPNVKNKRHLYLHISAFLKNNPTTENSPMELPIRGMPMPDKPPPPPAVPRGWKVNEIVPLHSAAVTGGGVSEDLLKEMMAGMGGPAGAAGPAMGKKAKKQKIIRALVVKTLQTRRV</sequence>
<feature type="compositionally biased region" description="Polar residues" evidence="5">
    <location>
        <begin position="44"/>
        <end position="72"/>
    </location>
</feature>
<evidence type="ECO:0000256" key="1">
    <source>
        <dbReference type="ARBA" id="ARBA00004496"/>
    </source>
</evidence>
<evidence type="ECO:0000256" key="2">
    <source>
        <dbReference type="ARBA" id="ARBA00022490"/>
    </source>
</evidence>
<comment type="caution">
    <text evidence="6">The sequence shown here is derived from an EMBL/GenBank/DDBJ whole genome shotgun (WGS) entry which is preliminary data.</text>
</comment>
<evidence type="ECO:0000313" key="6">
    <source>
        <dbReference type="EMBL" id="TID17744.1"/>
    </source>
</evidence>
<accession>A0A4Z1P1N5</accession>
<dbReference type="FunFam" id="3.30.56.30:FF:000003">
    <property type="entry name" value="Signal recognition particle SEC65 subunit"/>
    <property type="match status" value="1"/>
</dbReference>
<organism evidence="6 7">
    <name type="scientific">Venturia nashicola</name>
    <dbReference type="NCBI Taxonomy" id="86259"/>
    <lineage>
        <taxon>Eukaryota</taxon>
        <taxon>Fungi</taxon>
        <taxon>Dikarya</taxon>
        <taxon>Ascomycota</taxon>
        <taxon>Pezizomycotina</taxon>
        <taxon>Dothideomycetes</taxon>
        <taxon>Pleosporomycetidae</taxon>
        <taxon>Venturiales</taxon>
        <taxon>Venturiaceae</taxon>
        <taxon>Venturia</taxon>
    </lineage>
</organism>
<evidence type="ECO:0000256" key="3">
    <source>
        <dbReference type="ARBA" id="ARBA00023135"/>
    </source>
</evidence>
<evidence type="ECO:0000313" key="7">
    <source>
        <dbReference type="Proteomes" id="UP000298493"/>
    </source>
</evidence>
<dbReference type="InterPro" id="IPR036521">
    <property type="entry name" value="SRP19-like_sf"/>
</dbReference>
<keyword evidence="4" id="KW-0687">Ribonucleoprotein</keyword>
<name>A0A4Z1P1N5_9PEZI</name>
<evidence type="ECO:0000256" key="4">
    <source>
        <dbReference type="ARBA" id="ARBA00023274"/>
    </source>
</evidence>
<dbReference type="PANTHER" id="PTHR17453">
    <property type="entry name" value="SIGNAL RECOGNITION PARTICLE 19 KD PROTEIN"/>
    <property type="match status" value="1"/>
</dbReference>
<dbReference type="SUPFAM" id="SSF69695">
    <property type="entry name" value="SRP19"/>
    <property type="match status" value="1"/>
</dbReference>
<protein>
    <submittedName>
        <fullName evidence="6">Signal recognition particle sec65 subunit</fullName>
    </submittedName>
</protein>
<reference evidence="6 7" key="1">
    <citation type="submission" date="2019-04" db="EMBL/GenBank/DDBJ databases">
        <title>High contiguity whole genome sequence and gene annotation resource for two Venturia nashicola isolates.</title>
        <authorList>
            <person name="Prokchorchik M."/>
            <person name="Won K."/>
            <person name="Lee Y."/>
            <person name="Choi E.D."/>
            <person name="Segonzac C."/>
            <person name="Sohn K.H."/>
        </authorList>
    </citation>
    <scope>NUCLEOTIDE SEQUENCE [LARGE SCALE GENOMIC DNA]</scope>
    <source>
        <strain evidence="6 7">PRI2</strain>
    </source>
</reference>
<gene>
    <name evidence="6" type="ORF">E6O75_ATG10389</name>
</gene>
<dbReference type="InterPro" id="IPR002778">
    <property type="entry name" value="Signal_recog_particle_SRP19"/>
</dbReference>